<dbReference type="InterPro" id="IPR025962">
    <property type="entry name" value="SdpI/YhfL"/>
</dbReference>
<dbReference type="Pfam" id="PF13630">
    <property type="entry name" value="SdpI"/>
    <property type="match status" value="1"/>
</dbReference>
<keyword evidence="1" id="KW-0812">Transmembrane</keyword>
<dbReference type="RefSeq" id="WP_073278373.1">
    <property type="nucleotide sequence ID" value="NZ_FRAC01000020.1"/>
</dbReference>
<dbReference type="AlphaFoldDB" id="A0A1M6WP94"/>
<dbReference type="OrthoDB" id="3173919at2"/>
<proteinExistence type="predicted"/>
<reference evidence="2 3" key="1">
    <citation type="submission" date="2016-11" db="EMBL/GenBank/DDBJ databases">
        <authorList>
            <person name="Jaros S."/>
            <person name="Januszkiewicz K."/>
            <person name="Wedrychowicz H."/>
        </authorList>
    </citation>
    <scope>NUCLEOTIDE SEQUENCE [LARGE SCALE GENOMIC DNA]</scope>
    <source>
        <strain evidence="2 3">DSM 15929</strain>
    </source>
</reference>
<sequence>MDNIIINVWLFIAIPLLMSIVCISMANSKGDNRNSGAGYRTKRSMESPENWNFANRTFGYYSIGILIMELTALVLEHKVLIPKKIILTEQIFYINIILLIAGTAIGIIIIELRLRMKK</sequence>
<protein>
    <submittedName>
        <fullName evidence="2">SdpI/YhfL protein family protein</fullName>
    </submittedName>
</protein>
<gene>
    <name evidence="2" type="ORF">SAMN02745136_03753</name>
</gene>
<keyword evidence="1" id="KW-0472">Membrane</keyword>
<evidence type="ECO:0000313" key="3">
    <source>
        <dbReference type="Proteomes" id="UP000184386"/>
    </source>
</evidence>
<keyword evidence="1" id="KW-1133">Transmembrane helix</keyword>
<accession>A0A1M6WP94</accession>
<evidence type="ECO:0000256" key="1">
    <source>
        <dbReference type="SAM" id="Phobius"/>
    </source>
</evidence>
<name>A0A1M6WP94_9FIRM</name>
<evidence type="ECO:0000313" key="2">
    <source>
        <dbReference type="EMBL" id="SHK95355.1"/>
    </source>
</evidence>
<feature type="transmembrane region" description="Helical" evidence="1">
    <location>
        <begin position="6"/>
        <end position="26"/>
    </location>
</feature>
<feature type="transmembrane region" description="Helical" evidence="1">
    <location>
        <begin position="91"/>
        <end position="112"/>
    </location>
</feature>
<organism evidence="2 3">
    <name type="scientific">Anaerocolumna jejuensis DSM 15929</name>
    <dbReference type="NCBI Taxonomy" id="1121322"/>
    <lineage>
        <taxon>Bacteria</taxon>
        <taxon>Bacillati</taxon>
        <taxon>Bacillota</taxon>
        <taxon>Clostridia</taxon>
        <taxon>Lachnospirales</taxon>
        <taxon>Lachnospiraceae</taxon>
        <taxon>Anaerocolumna</taxon>
    </lineage>
</organism>
<keyword evidence="3" id="KW-1185">Reference proteome</keyword>
<dbReference type="Proteomes" id="UP000184386">
    <property type="component" value="Unassembled WGS sequence"/>
</dbReference>
<dbReference type="EMBL" id="FRAC01000020">
    <property type="protein sequence ID" value="SHK95355.1"/>
    <property type="molecule type" value="Genomic_DNA"/>
</dbReference>
<feature type="transmembrane region" description="Helical" evidence="1">
    <location>
        <begin position="58"/>
        <end position="75"/>
    </location>
</feature>